<dbReference type="EMBL" id="QQBC01000010">
    <property type="protein sequence ID" value="RDI63461.1"/>
    <property type="molecule type" value="Genomic_DNA"/>
</dbReference>
<reference evidence="1 2" key="1">
    <citation type="submission" date="2018-07" db="EMBL/GenBank/DDBJ databases">
        <title>Genomic Encyclopedia of Type Strains, Phase IV (KMG-IV): sequencing the most valuable type-strain genomes for metagenomic binning, comparative biology and taxonomic classification.</title>
        <authorList>
            <person name="Goeker M."/>
        </authorList>
    </citation>
    <scope>NUCLEOTIDE SEQUENCE [LARGE SCALE GENOMIC DNA]</scope>
    <source>
        <strain evidence="1 2">DSM 44290</strain>
    </source>
</reference>
<comment type="caution">
    <text evidence="1">The sequence shown here is derived from an EMBL/GenBank/DDBJ whole genome shotgun (WGS) entry which is preliminary data.</text>
</comment>
<gene>
    <name evidence="1" type="ORF">DFR76_110158</name>
</gene>
<dbReference type="STRING" id="1210086.GCA_001613105_07175"/>
<proteinExistence type="predicted"/>
<accession>A0A370HZU1</accession>
<sequence length="177" mass="18244">MYGNAGLQQSESEMHLEYLYGPQWRQVAYVVERAGQLTAEERERLNAEATRTVQARIGGGEAGAMPGLGGLAALLGGLGQQSGDPQPERIAAETAKEFGRSRNLQIAAMVAGQAVSPAQAAGAGDLAGLLASLGSVGAITAVNQAVNAAVLGDLVGQGRFTQDVYDALVRPWRAAIA</sequence>
<evidence type="ECO:0000313" key="1">
    <source>
        <dbReference type="EMBL" id="RDI63461.1"/>
    </source>
</evidence>
<protein>
    <submittedName>
        <fullName evidence="1">Uncharacterized protein</fullName>
    </submittedName>
</protein>
<name>A0A370HZU1_9NOCA</name>
<dbReference type="Proteomes" id="UP000254869">
    <property type="component" value="Unassembled WGS sequence"/>
</dbReference>
<keyword evidence="2" id="KW-1185">Reference proteome</keyword>
<dbReference type="AlphaFoldDB" id="A0A370HZU1"/>
<organism evidence="1 2">
    <name type="scientific">Nocardia pseudobrasiliensis</name>
    <dbReference type="NCBI Taxonomy" id="45979"/>
    <lineage>
        <taxon>Bacteria</taxon>
        <taxon>Bacillati</taxon>
        <taxon>Actinomycetota</taxon>
        <taxon>Actinomycetes</taxon>
        <taxon>Mycobacteriales</taxon>
        <taxon>Nocardiaceae</taxon>
        <taxon>Nocardia</taxon>
    </lineage>
</organism>
<evidence type="ECO:0000313" key="2">
    <source>
        <dbReference type="Proteomes" id="UP000254869"/>
    </source>
</evidence>